<gene>
    <name evidence="2" type="ORF">GPM918_LOCUS45159</name>
    <name evidence="3" type="ORF">SRO942_LOCUS47437</name>
</gene>
<protein>
    <submittedName>
        <fullName evidence="2">Uncharacterized protein</fullName>
    </submittedName>
</protein>
<comment type="caution">
    <text evidence="2">The sequence shown here is derived from an EMBL/GenBank/DDBJ whole genome shotgun (WGS) entry which is preliminary data.</text>
</comment>
<dbReference type="Proteomes" id="UP000663829">
    <property type="component" value="Unassembled WGS sequence"/>
</dbReference>
<dbReference type="EMBL" id="CAJNOQ010048772">
    <property type="protein sequence ID" value="CAF1644717.1"/>
    <property type="molecule type" value="Genomic_DNA"/>
</dbReference>
<name>A0A816EBW1_9BILA</name>
<reference evidence="2" key="1">
    <citation type="submission" date="2021-02" db="EMBL/GenBank/DDBJ databases">
        <authorList>
            <person name="Nowell W R."/>
        </authorList>
    </citation>
    <scope>NUCLEOTIDE SEQUENCE</scope>
</reference>
<evidence type="ECO:0000313" key="2">
    <source>
        <dbReference type="EMBL" id="CAF1644717.1"/>
    </source>
</evidence>
<sequence>MESSKPPRIKNDGHQSFVSGSTVEQQQYARHFANQIVPDIDVMIVEGCIHNPQTIMPTSVPGFVQIQFDGVERLGGLSLFEVKYNSDGIACLNGLKMKQNLTKTEESHMVALNAATITGETNSESASAARTVVTNTINIDQIFMEILDVIEIQQQAFNFVEMKNKYKLFGPKLQEFTLTKVFPVYEPVIEKGDEYHHHHHHHSAANSLGLQATIILDQFSLLAAAFLISSTDG</sequence>
<dbReference type="Proteomes" id="UP000681722">
    <property type="component" value="Unassembled WGS sequence"/>
</dbReference>
<dbReference type="AlphaFoldDB" id="A0A816EBW1"/>
<dbReference type="EMBL" id="CAJOBC010118232">
    <property type="protein sequence ID" value="CAF4562279.1"/>
    <property type="molecule type" value="Genomic_DNA"/>
</dbReference>
<evidence type="ECO:0000313" key="3">
    <source>
        <dbReference type="EMBL" id="CAF4562279.1"/>
    </source>
</evidence>
<dbReference type="OrthoDB" id="10495024at2759"/>
<keyword evidence="4" id="KW-1185">Reference proteome</keyword>
<evidence type="ECO:0000313" key="4">
    <source>
        <dbReference type="Proteomes" id="UP000663829"/>
    </source>
</evidence>
<feature type="region of interest" description="Disordered" evidence="1">
    <location>
        <begin position="1"/>
        <end position="20"/>
    </location>
</feature>
<organism evidence="2 4">
    <name type="scientific">Didymodactylos carnosus</name>
    <dbReference type="NCBI Taxonomy" id="1234261"/>
    <lineage>
        <taxon>Eukaryota</taxon>
        <taxon>Metazoa</taxon>
        <taxon>Spiralia</taxon>
        <taxon>Gnathifera</taxon>
        <taxon>Rotifera</taxon>
        <taxon>Eurotatoria</taxon>
        <taxon>Bdelloidea</taxon>
        <taxon>Philodinida</taxon>
        <taxon>Philodinidae</taxon>
        <taxon>Didymodactylos</taxon>
    </lineage>
</organism>
<evidence type="ECO:0000256" key="1">
    <source>
        <dbReference type="SAM" id="MobiDB-lite"/>
    </source>
</evidence>
<accession>A0A816EBW1</accession>
<proteinExistence type="predicted"/>